<dbReference type="InterPro" id="IPR036388">
    <property type="entry name" value="WH-like_DNA-bd_sf"/>
</dbReference>
<comment type="similarity">
    <text evidence="2">Belongs to the eukaryotic RPC34/RPC39 RNA polymerase subunit family.</text>
</comment>
<proteinExistence type="inferred from homology"/>
<sequence length="386" mass="44344">MANEAEIIDQIMLILKQRPDGISRDELQLHTEHIDQNMRMNVINRLLNTNVIELLHEKGTTNFVIRIKKQTTKIENATLEEQQTTKIENATLEEQQVYSHLEEANKNGIWIRDLREKTGLSEALLKKVLKNLEQRKLVKSVKAAGTMRKTYMLYEIEADDKVTGGKFYEDQQLDTKFVQDLMNYCVGMIVNHRRLAESQNPNDIFLAKEASYISIERITQFINSKGICKVPITESDVERILDVAVLDERLEKRSDEDSYRAINVTKKPPPTALAKVPCLQCPVAIPVCAPLLLVAILPSPPTTLTLRIHARQRTDPRQSNEKDTRSRSRRNNRLAEPPQHRRFGELKEAIVKAWQEVDQETIDNLVLSMDARIFQVINRNGGPTDY</sequence>
<dbReference type="AlphaFoldDB" id="A0A914BUH9"/>
<keyword evidence="7" id="KW-1185">Reference proteome</keyword>
<protein>
    <submittedName>
        <fullName evidence="8">DNA-directed RNA polymerase III subunit RPC6</fullName>
    </submittedName>
</protein>
<accession>A0A914BUH9</accession>
<dbReference type="InterPro" id="IPR036390">
    <property type="entry name" value="WH_DNA-bd_sf"/>
</dbReference>
<dbReference type="InterPro" id="IPR007832">
    <property type="entry name" value="RNA_pol_Rpc34"/>
</dbReference>
<comment type="subcellular location">
    <subcellularLocation>
        <location evidence="1">Nucleus</location>
    </subcellularLocation>
</comment>
<evidence type="ECO:0000256" key="3">
    <source>
        <dbReference type="ARBA" id="ARBA00022478"/>
    </source>
</evidence>
<dbReference type="PANTHER" id="PTHR12780">
    <property type="entry name" value="RNA POLYMERASE III DNA DIRECTED , 39KD SUBUNIT-RELATED"/>
    <property type="match status" value="1"/>
</dbReference>
<dbReference type="GO" id="GO:0003676">
    <property type="term" value="F:nucleic acid binding"/>
    <property type="evidence" value="ECO:0007669"/>
    <property type="project" value="InterPro"/>
</dbReference>
<dbReference type="Proteomes" id="UP000887540">
    <property type="component" value="Unplaced"/>
</dbReference>
<dbReference type="InterPro" id="IPR016049">
    <property type="entry name" value="RNA_pol_Rpc34-like"/>
</dbReference>
<dbReference type="InterPro" id="IPR036397">
    <property type="entry name" value="RNaseH_sf"/>
</dbReference>
<reference evidence="8" key="1">
    <citation type="submission" date="2022-11" db="UniProtKB">
        <authorList>
            <consortium name="WormBaseParasite"/>
        </authorList>
    </citation>
    <scope>IDENTIFICATION</scope>
</reference>
<dbReference type="Gene3D" id="3.30.420.10">
    <property type="entry name" value="Ribonuclease H-like superfamily/Ribonuclease H"/>
    <property type="match status" value="1"/>
</dbReference>
<keyword evidence="4" id="KW-0804">Transcription</keyword>
<evidence type="ECO:0000256" key="5">
    <source>
        <dbReference type="ARBA" id="ARBA00023242"/>
    </source>
</evidence>
<keyword evidence="5" id="KW-0539">Nucleus</keyword>
<dbReference type="GO" id="GO:0005737">
    <property type="term" value="C:cytoplasm"/>
    <property type="evidence" value="ECO:0007669"/>
    <property type="project" value="UniProtKB-ARBA"/>
</dbReference>
<keyword evidence="3" id="KW-0240">DNA-directed RNA polymerase</keyword>
<evidence type="ECO:0000256" key="2">
    <source>
        <dbReference type="ARBA" id="ARBA00011038"/>
    </source>
</evidence>
<dbReference type="SUPFAM" id="SSF46785">
    <property type="entry name" value="Winged helix' DNA-binding domain"/>
    <property type="match status" value="2"/>
</dbReference>
<dbReference type="GO" id="GO:0006383">
    <property type="term" value="P:transcription by RNA polymerase III"/>
    <property type="evidence" value="ECO:0007669"/>
    <property type="project" value="InterPro"/>
</dbReference>
<evidence type="ECO:0000313" key="7">
    <source>
        <dbReference type="Proteomes" id="UP000887540"/>
    </source>
</evidence>
<evidence type="ECO:0000256" key="6">
    <source>
        <dbReference type="SAM" id="MobiDB-lite"/>
    </source>
</evidence>
<dbReference type="GO" id="GO:0005666">
    <property type="term" value="C:RNA polymerase III complex"/>
    <property type="evidence" value="ECO:0007669"/>
    <property type="project" value="InterPro"/>
</dbReference>
<feature type="region of interest" description="Disordered" evidence="6">
    <location>
        <begin position="307"/>
        <end position="341"/>
    </location>
</feature>
<dbReference type="FunFam" id="1.10.10.10:FF:000116">
    <property type="entry name" value="DNA-directed RNA polymerase III subunit RPC6"/>
    <property type="match status" value="1"/>
</dbReference>
<feature type="compositionally biased region" description="Basic and acidic residues" evidence="6">
    <location>
        <begin position="312"/>
        <end position="326"/>
    </location>
</feature>
<evidence type="ECO:0000313" key="8">
    <source>
        <dbReference type="WBParaSite" id="ACRNAN_Path_1020.g3915.t1"/>
    </source>
</evidence>
<dbReference type="WBParaSite" id="ACRNAN_Path_1020.g3915.t1">
    <property type="protein sequence ID" value="ACRNAN_Path_1020.g3915.t1"/>
    <property type="gene ID" value="ACRNAN_Path_1020.g3915"/>
</dbReference>
<dbReference type="Gene3D" id="1.10.10.10">
    <property type="entry name" value="Winged helix-like DNA-binding domain superfamily/Winged helix DNA-binding domain"/>
    <property type="match status" value="2"/>
</dbReference>
<dbReference type="Pfam" id="PF05158">
    <property type="entry name" value="RNA_pol_Rpc34"/>
    <property type="match status" value="1"/>
</dbReference>
<organism evidence="7 8">
    <name type="scientific">Acrobeloides nanus</name>
    <dbReference type="NCBI Taxonomy" id="290746"/>
    <lineage>
        <taxon>Eukaryota</taxon>
        <taxon>Metazoa</taxon>
        <taxon>Ecdysozoa</taxon>
        <taxon>Nematoda</taxon>
        <taxon>Chromadorea</taxon>
        <taxon>Rhabditida</taxon>
        <taxon>Tylenchina</taxon>
        <taxon>Cephalobomorpha</taxon>
        <taxon>Cephaloboidea</taxon>
        <taxon>Cephalobidae</taxon>
        <taxon>Acrobeloides</taxon>
    </lineage>
</organism>
<dbReference type="GO" id="GO:0005654">
    <property type="term" value="C:nucleoplasm"/>
    <property type="evidence" value="ECO:0007669"/>
    <property type="project" value="UniProtKB-ARBA"/>
</dbReference>
<evidence type="ECO:0000256" key="1">
    <source>
        <dbReference type="ARBA" id="ARBA00004123"/>
    </source>
</evidence>
<name>A0A914BUH9_9BILA</name>
<evidence type="ECO:0000256" key="4">
    <source>
        <dbReference type="ARBA" id="ARBA00023163"/>
    </source>
</evidence>